<evidence type="ECO:0000259" key="5">
    <source>
        <dbReference type="Pfam" id="PF00465"/>
    </source>
</evidence>
<keyword evidence="3" id="KW-0862">Zinc</keyword>
<comment type="cofactor">
    <cofactor evidence="3">
        <name>Zn(2+)</name>
        <dbReference type="ChEBI" id="CHEBI:29105"/>
    </cofactor>
    <text evidence="3">Binds 1 zinc ion per subunit.</text>
</comment>
<dbReference type="InterPro" id="IPR016205">
    <property type="entry name" value="Glycerol_DH"/>
</dbReference>
<gene>
    <name evidence="6" type="ORF">D4A47_02260</name>
</gene>
<reference evidence="6 7" key="1">
    <citation type="submission" date="2018-10" db="EMBL/GenBank/DDBJ databases">
        <title>Anaerotruncus faecis sp. nov., isolated from human feces.</title>
        <authorList>
            <person name="Wang Y.-J."/>
        </authorList>
    </citation>
    <scope>NUCLEOTIDE SEQUENCE [LARGE SCALE GENOMIC DNA]</scope>
    <source>
        <strain evidence="6 7">22A2-44</strain>
    </source>
</reference>
<dbReference type="PANTHER" id="PTHR43616">
    <property type="entry name" value="GLYCEROL DEHYDROGENASE"/>
    <property type="match status" value="1"/>
</dbReference>
<dbReference type="SUPFAM" id="SSF56796">
    <property type="entry name" value="Dehydroquinate synthase-like"/>
    <property type="match status" value="1"/>
</dbReference>
<name>A0A498CRK6_9FIRM</name>
<feature type="binding site" evidence="4">
    <location>
        <begin position="97"/>
        <end position="101"/>
    </location>
    <ligand>
        <name>NAD(+)</name>
        <dbReference type="ChEBI" id="CHEBI:57540"/>
    </ligand>
</feature>
<feature type="binding site" evidence="4">
    <location>
        <position position="134"/>
    </location>
    <ligand>
        <name>NAD(+)</name>
        <dbReference type="ChEBI" id="CHEBI:57540"/>
    </ligand>
</feature>
<dbReference type="PIRSF" id="PIRSF000112">
    <property type="entry name" value="Glycerol_dehydrogenase"/>
    <property type="match status" value="1"/>
</dbReference>
<feature type="domain" description="Alcohol dehydrogenase iron-type/glycerol dehydrogenase GldA" evidence="5">
    <location>
        <begin position="13"/>
        <end position="137"/>
    </location>
</feature>
<dbReference type="RefSeq" id="WP_121585959.1">
    <property type="nucleotide sequence ID" value="NZ_RCHT01000001.1"/>
</dbReference>
<dbReference type="AlphaFoldDB" id="A0A498CRK6"/>
<evidence type="ECO:0000313" key="6">
    <source>
        <dbReference type="EMBL" id="RLL14826.1"/>
    </source>
</evidence>
<dbReference type="InterPro" id="IPR001670">
    <property type="entry name" value="ADH_Fe/GldA"/>
</dbReference>
<protein>
    <submittedName>
        <fullName evidence="6">Iron-containing alcohol dehydrogenase family protein</fullName>
    </submittedName>
</protein>
<dbReference type="Gene3D" id="1.20.1090.10">
    <property type="entry name" value="Dehydroquinate synthase-like - alpha domain"/>
    <property type="match status" value="1"/>
</dbReference>
<dbReference type="EMBL" id="RCHT01000001">
    <property type="protein sequence ID" value="RLL14826.1"/>
    <property type="molecule type" value="Genomic_DNA"/>
</dbReference>
<evidence type="ECO:0000256" key="1">
    <source>
        <dbReference type="ARBA" id="ARBA00022723"/>
    </source>
</evidence>
<evidence type="ECO:0000313" key="7">
    <source>
        <dbReference type="Proteomes" id="UP000276301"/>
    </source>
</evidence>
<keyword evidence="7" id="KW-1185">Reference proteome</keyword>
<dbReference type="GO" id="GO:0046872">
    <property type="term" value="F:metal ion binding"/>
    <property type="evidence" value="ECO:0007669"/>
    <property type="project" value="UniProtKB-KW"/>
</dbReference>
<sequence length="361" mass="38765">MRDGAQIILGAGRYIQTPGAAALTGREAKLFADRALVVAGRTAWEIAGPDVEKGLRESGVEYKVHPFSGFCSETTVGSIVADARTYGAKLVIGVGGGKCMDASKLAADRLGVRVVTVPTTAATCACYATVCIKYDDTGTPDCNEYCSQPVGAVLVDTDLLSRRSPSRMLAAGIADAMAKYPEIDFSIRFVKGWDITIMPVSALQVAKSNTEKYFADAAESVRDVAAKRLTPVVDDILFTNLALTGLTSQLSSGSKQLAIAHGLYDAVSKLYKPQRARLLHGEIVSAGIPVQLAVNGYSEEYIEKNIRFLKELGTPTCISDLGIEPTEETLEAVLDFIFTNVGIDEPGLQRQIRREFARVMK</sequence>
<feature type="binding site" evidence="3">
    <location>
        <position position="280"/>
    </location>
    <ligand>
        <name>glycerol</name>
        <dbReference type="ChEBI" id="CHEBI:17754"/>
    </ligand>
</feature>
<keyword evidence="4" id="KW-0520">NAD</keyword>
<feature type="binding site" evidence="3">
    <location>
        <position position="261"/>
    </location>
    <ligand>
        <name>glycerol</name>
        <dbReference type="ChEBI" id="CHEBI:17754"/>
    </ligand>
</feature>
<evidence type="ECO:0000256" key="2">
    <source>
        <dbReference type="ARBA" id="ARBA00023002"/>
    </source>
</evidence>
<dbReference type="Proteomes" id="UP000276301">
    <property type="component" value="Unassembled WGS sequence"/>
</dbReference>
<organism evidence="6 7">
    <name type="scientific">Anaerotruncus massiliensis</name>
    <name type="common">ex Liu et al. 2021</name>
    <dbReference type="NCBI Taxonomy" id="2321404"/>
    <lineage>
        <taxon>Bacteria</taxon>
        <taxon>Bacillati</taxon>
        <taxon>Bacillota</taxon>
        <taxon>Clostridia</taxon>
        <taxon>Eubacteriales</taxon>
        <taxon>Oscillospiraceae</taxon>
        <taxon>Anaerotruncus</taxon>
    </lineage>
</organism>
<dbReference type="Gene3D" id="3.40.50.1970">
    <property type="match status" value="1"/>
</dbReference>
<comment type="caution">
    <text evidence="6">The sequence shown here is derived from an EMBL/GenBank/DDBJ whole genome shotgun (WGS) entry which is preliminary data.</text>
</comment>
<keyword evidence="2" id="KW-0560">Oxidoreductase</keyword>
<dbReference type="CDD" id="cd08550">
    <property type="entry name" value="GlyDH-like"/>
    <property type="match status" value="1"/>
</dbReference>
<evidence type="ECO:0000256" key="3">
    <source>
        <dbReference type="PIRSR" id="PIRSR000112-1"/>
    </source>
</evidence>
<dbReference type="GO" id="GO:0016614">
    <property type="term" value="F:oxidoreductase activity, acting on CH-OH group of donors"/>
    <property type="evidence" value="ECO:0007669"/>
    <property type="project" value="InterPro"/>
</dbReference>
<dbReference type="PANTHER" id="PTHR43616:SF3">
    <property type="entry name" value="HYDROXYCARBOXYLATE DEHYDROGENASE A"/>
    <property type="match status" value="1"/>
</dbReference>
<keyword evidence="1 3" id="KW-0479">Metal-binding</keyword>
<accession>A0A498CRK6</accession>
<proteinExistence type="predicted"/>
<evidence type="ECO:0000256" key="4">
    <source>
        <dbReference type="PIRSR" id="PIRSR000112-3"/>
    </source>
</evidence>
<dbReference type="Pfam" id="PF00465">
    <property type="entry name" value="Fe-ADH"/>
    <property type="match status" value="1"/>
</dbReference>
<feature type="binding site" evidence="3">
    <location>
        <position position="175"/>
    </location>
    <ligand>
        <name>glycerol</name>
        <dbReference type="ChEBI" id="CHEBI:17754"/>
    </ligand>
</feature>